<feature type="compositionally biased region" description="Low complexity" evidence="1">
    <location>
        <begin position="1235"/>
        <end position="1254"/>
    </location>
</feature>
<name>A0A0F4XHM3_9PSED</name>
<dbReference type="EMBL" id="JZXC01000029">
    <property type="protein sequence ID" value="KKA05241.1"/>
    <property type="molecule type" value="Genomic_DNA"/>
</dbReference>
<reference evidence="3 4" key="1">
    <citation type="submission" date="2015-03" db="EMBL/GenBank/DDBJ databases">
        <title>Pseudomonas fluorescens 1855-344 Genome sequencing and assembly.</title>
        <authorList>
            <person name="Eng W.W.H."/>
            <person name="Gan H.M."/>
            <person name="Savka M.A."/>
        </authorList>
    </citation>
    <scope>NUCLEOTIDE SEQUENCE [LARGE SCALE GENOMIC DNA]</scope>
    <source>
        <strain evidence="3 4">1855-344</strain>
    </source>
</reference>
<gene>
    <name evidence="3" type="ORF">VP02_24040</name>
</gene>
<evidence type="ECO:0000256" key="1">
    <source>
        <dbReference type="SAM" id="MobiDB-lite"/>
    </source>
</evidence>
<proteinExistence type="predicted"/>
<dbReference type="InterPro" id="IPR046673">
    <property type="entry name" value="ToxA_N"/>
</dbReference>
<evidence type="ECO:0000313" key="3">
    <source>
        <dbReference type="EMBL" id="KKA05241.1"/>
    </source>
</evidence>
<protein>
    <recommendedName>
        <fullName evidence="2">Dermonecrotic toxin N-terminal domain-containing protein</fullName>
    </recommendedName>
</protein>
<dbReference type="PATRIC" id="fig|132476.4.peg.3503"/>
<feature type="domain" description="Dermonecrotic toxin N-terminal" evidence="2">
    <location>
        <begin position="458"/>
        <end position="655"/>
    </location>
</feature>
<evidence type="ECO:0000259" key="2">
    <source>
        <dbReference type="Pfam" id="PF20178"/>
    </source>
</evidence>
<sequence>MQEDTAPILSFNLPQADSATDPSASLISRLTTSQQHMICLNSAVPWPSTATRQHLDYWFKRTFPALAGTMDVETLSVCTLQEEPIPPSERVPNGPMSRRTVKDIVFLETLFWRAVAGQMNTREFFLEIDNLEVVVTKDNITQVPGALNSREAKEEIKRLLNTTPTSYERLLAQVLDDFWNKPADFTRGRNVGDWLAEELGTQLRVQADLHLLDTTLSQAMHKAVTDHLAAQPTRPGVFSLSLTPQGWGFSLPVPGAVVLTRPDHTDHSADAVLYRPGHPLAVHGSLTELKASLKEDDNVKDRLDTVPIPGSFLVHLVSDLRAVQKATVSNTLLNGPTEEEEIAAWVSRLDAAADIGDKLDLAGAMDERELRLNLKNLNDWLHDLPHITGDDRLAWWRAAQALHSSLVDTPPPADPVTLATAQALRERTRRLLAGFIGEKYPPADPEDVSLSIRKELIDPHAPTGTSPFGSGVSQGGVRGVMDDRRSMTEWAMSNLTQDERNAAQPTVVGPLSFAQIVETIERANIGTRLAADVQLAARKSQAQWMALKAQQIRAQAWTAHISGDLRHDKDNTGLNLVLAALDSPAPDRRAKVNGHDVVVRQLQWGNSVLKSILAFGVKTVSSRPSLTLYTPGAPDGKVFRDVDAASGRTLESTLAQTLTATPQMTRWLISQLPLLEQAVQLASMVPASENMTFEEKIRKVTQSAFVWARVRAQNDFATQISSPVVEGNLLQALYETQITHAMKTADMLTVTNAERDSTAAREGRRNAVMLLTGAMSMAPAGRLGGILGRAILPTMAAGAAVAAIDVEGGHFSQWTRDFISGLGEVIAEAGQDLIMARARRHQARPALSSLPRMPDPELEPFHLRGFDSKGLIPEGRNRYRDTSGQGYLSIGKDFYKSAIQGGERIIYAPNNRTNQRTVTWRNGGWQVEAQNRLLGGGALQSLLGRSPETPQQKRCNILLESALADQRRPSVELVNTVKNLVDSMPDELVVRILHESMEDVGMRDLDSYRAQITSLYQTHVVPHANLRHKINIWMHVDTATKVIESRADGFSLTATQQILIFDKIEILGPKLFNHRGEFNTAITILPDNVTGAVFLAITPERGKKRNAVHKIADAHTEILDVAQAKILDQLEPLFPGSGPDVEAAKRRYVNAPERQDEYKIKFINAFSAEMRRRNRLGLLTEIRQHEIPYIIANKGKSQRRMMVVTEEEITKFTRNLSSYDAFDIEVMTQARTNRVTGTRPPTTAPASAVPSPAADKFTVDTSPLADTQMSYDNFPETARAKVVEIMDDIRAGRVTTKRINQYYWYDMARLVPGGGRGLWRAAFERQGDTWTLQGFYNYHVNKPATVWGD</sequence>
<accession>A0A0F4XHM3</accession>
<organism evidence="3 4">
    <name type="scientific">Pseudomonas kilonensis</name>
    <dbReference type="NCBI Taxonomy" id="132476"/>
    <lineage>
        <taxon>Bacteria</taxon>
        <taxon>Pseudomonadati</taxon>
        <taxon>Pseudomonadota</taxon>
        <taxon>Gammaproteobacteria</taxon>
        <taxon>Pseudomonadales</taxon>
        <taxon>Pseudomonadaceae</taxon>
        <taxon>Pseudomonas</taxon>
    </lineage>
</organism>
<dbReference type="Pfam" id="PF20178">
    <property type="entry name" value="ToxA_N"/>
    <property type="match status" value="1"/>
</dbReference>
<feature type="region of interest" description="Disordered" evidence="1">
    <location>
        <begin position="1235"/>
        <end position="1255"/>
    </location>
</feature>
<comment type="caution">
    <text evidence="3">The sequence shown here is derived from an EMBL/GenBank/DDBJ whole genome shotgun (WGS) entry which is preliminary data.</text>
</comment>
<evidence type="ECO:0000313" key="4">
    <source>
        <dbReference type="Proteomes" id="UP000033662"/>
    </source>
</evidence>
<dbReference type="OrthoDB" id="7011165at2"/>
<dbReference type="Proteomes" id="UP000033662">
    <property type="component" value="Unassembled WGS sequence"/>
</dbReference>